<name>A0ABR2JEM7_9EUKA</name>
<keyword evidence="3 8" id="KW-0347">Helicase</keyword>
<evidence type="ECO:0000259" key="7">
    <source>
        <dbReference type="PROSITE" id="PS51194"/>
    </source>
</evidence>
<dbReference type="SMART" id="SM00487">
    <property type="entry name" value="DEXDc"/>
    <property type="match status" value="1"/>
</dbReference>
<dbReference type="PANTHER" id="PTHR47961">
    <property type="entry name" value="DNA POLYMERASE THETA, PUTATIVE (AFU_ORTHOLOGUE AFUA_1G05260)-RELATED"/>
    <property type="match status" value="1"/>
</dbReference>
<dbReference type="PROSITE" id="PS51192">
    <property type="entry name" value="HELICASE_ATP_BIND_1"/>
    <property type="match status" value="1"/>
</dbReference>
<feature type="domain" description="Helicase ATP-binding" evidence="6">
    <location>
        <begin position="85"/>
        <end position="254"/>
    </location>
</feature>
<evidence type="ECO:0000256" key="3">
    <source>
        <dbReference type="ARBA" id="ARBA00022806"/>
    </source>
</evidence>
<keyword evidence="9" id="KW-1185">Reference proteome</keyword>
<dbReference type="EMBL" id="JAPFFF010000012">
    <property type="protein sequence ID" value="KAK8875876.1"/>
    <property type="molecule type" value="Genomic_DNA"/>
</dbReference>
<keyword evidence="1" id="KW-0547">Nucleotide-binding</keyword>
<dbReference type="Pfam" id="PF00270">
    <property type="entry name" value="DEAD"/>
    <property type="match status" value="1"/>
</dbReference>
<dbReference type="InterPro" id="IPR001650">
    <property type="entry name" value="Helicase_C-like"/>
</dbReference>
<dbReference type="GO" id="GO:0004386">
    <property type="term" value="F:helicase activity"/>
    <property type="evidence" value="ECO:0007669"/>
    <property type="project" value="UniProtKB-KW"/>
</dbReference>
<feature type="domain" description="Helicase C-terminal" evidence="7">
    <location>
        <begin position="293"/>
        <end position="496"/>
    </location>
</feature>
<dbReference type="InterPro" id="IPR050474">
    <property type="entry name" value="Hel308_SKI2-like"/>
</dbReference>
<reference evidence="8 9" key="1">
    <citation type="submission" date="2024-04" db="EMBL/GenBank/DDBJ databases">
        <title>Tritrichomonas musculus Genome.</title>
        <authorList>
            <person name="Alves-Ferreira E."/>
            <person name="Grigg M."/>
            <person name="Lorenzi H."/>
            <person name="Galac M."/>
        </authorList>
    </citation>
    <scope>NUCLEOTIDE SEQUENCE [LARGE SCALE GENOMIC DNA]</scope>
    <source>
        <strain evidence="8 9">EAF2021</strain>
    </source>
</reference>
<evidence type="ECO:0000256" key="4">
    <source>
        <dbReference type="ARBA" id="ARBA00022840"/>
    </source>
</evidence>
<dbReference type="PROSITE" id="PS51194">
    <property type="entry name" value="HELICASE_CTER"/>
    <property type="match status" value="1"/>
</dbReference>
<dbReference type="Gene3D" id="1.10.3380.20">
    <property type="match status" value="1"/>
</dbReference>
<gene>
    <name evidence="8" type="ORF">M9Y10_006051</name>
</gene>
<dbReference type="PANTHER" id="PTHR47961:SF6">
    <property type="entry name" value="DNA-DIRECTED DNA POLYMERASE"/>
    <property type="match status" value="1"/>
</dbReference>
<dbReference type="InterPro" id="IPR027417">
    <property type="entry name" value="P-loop_NTPase"/>
</dbReference>
<evidence type="ECO:0000256" key="1">
    <source>
        <dbReference type="ARBA" id="ARBA00022741"/>
    </source>
</evidence>
<feature type="region of interest" description="Disordered" evidence="5">
    <location>
        <begin position="13"/>
        <end position="42"/>
    </location>
</feature>
<sequence length="873" mass="99394">MLESRFPASFIDLQTSDHHKSKKKSRKILQQNNKGDKSAQKKYEVSQEFTDLGIPDFLQNSYLTGQPPPRITSLRPWQRDLISRPEWREQKRSAIILVPTSGGKTLAADVAIAQQLESDPNSKIIYALPFVSLASEKTTEFRARFPEYHVRPFYQNIGGPDFRRGHIAICTYEKVHSLLNCAIKDNYITQFKLVIIDEIHMIGENQRGAVIEAMIVKLLLLRPHVDIRIIGLTATLNQQDANRLSNWINGFIYICATRPSRIKHYYKSKDGQLYLMDKGKLKNIMTIKSIPEDSRHILNPIRNSLKQHPSSTILVFVNTRRQTIQVAEFIAKFMFAESPDLPPIKQPDKRMTAEREFLIQRLSRTETGLDPHLGFCVKQGVAFHHAGMLLEERKMIEDAGRDSVISVIVATTTLSAGINIRSVSRVIIYDIYRVESNKKRTLIPTTVYTQMAGRAGRDESQGGDVFILSQFGDEKEKNDSLRLSLQCIEDMQPQLLADGVSDRFFLQCLVSGLISPNGGANLFVKTCLQSCILKDKKKNKMIAEQIKDRLRKDSLIESQINESFNDSIRNEEEEEECNDDDDDDDLLKPTALGCAIAGSSMSIDEGLELKTAIDKLQKNLCLKDEVHLLYLCVPPNAIQLQTTPNYENEIWRQLYSEHKEVLKLITSLDSSSFERHLILTMRNGGKRMNRPSSDKMAIIDRELDRFFYACLLQRLIAEQSVNEIVDYFGVTRGSVQSLQMQAATFAGQSVRFCETTGCRTLGKALDTFRERLNFGVKNELLPLMKLPSCNRFTARILVTNRIPTPIELSELNEEEIALILAAKRGSDTPNDKEKELGWKLKEESRQIARSLMIIDELENNAFAKNMKRKNSKI</sequence>
<organism evidence="8 9">
    <name type="scientific">Tritrichomonas musculus</name>
    <dbReference type="NCBI Taxonomy" id="1915356"/>
    <lineage>
        <taxon>Eukaryota</taxon>
        <taxon>Metamonada</taxon>
        <taxon>Parabasalia</taxon>
        <taxon>Tritrichomonadida</taxon>
        <taxon>Tritrichomonadidae</taxon>
        <taxon>Tritrichomonas</taxon>
    </lineage>
</organism>
<dbReference type="InterPro" id="IPR048960">
    <property type="entry name" value="POLQ-like_helical"/>
</dbReference>
<evidence type="ECO:0000259" key="6">
    <source>
        <dbReference type="PROSITE" id="PS51192"/>
    </source>
</evidence>
<dbReference type="InterPro" id="IPR014001">
    <property type="entry name" value="Helicase_ATP-bd"/>
</dbReference>
<keyword evidence="4" id="KW-0067">ATP-binding</keyword>
<protein>
    <submittedName>
        <fullName evidence="8">ATP-dependent RNA helicase ddx60</fullName>
    </submittedName>
</protein>
<dbReference type="InterPro" id="IPR011545">
    <property type="entry name" value="DEAD/DEAH_box_helicase_dom"/>
</dbReference>
<evidence type="ECO:0000313" key="8">
    <source>
        <dbReference type="EMBL" id="KAK8875876.1"/>
    </source>
</evidence>
<dbReference type="SUPFAM" id="SSF52540">
    <property type="entry name" value="P-loop containing nucleoside triphosphate hydrolases"/>
    <property type="match status" value="1"/>
</dbReference>
<dbReference type="Gene3D" id="3.40.50.300">
    <property type="entry name" value="P-loop containing nucleotide triphosphate hydrolases"/>
    <property type="match status" value="2"/>
</dbReference>
<evidence type="ECO:0000256" key="5">
    <source>
        <dbReference type="SAM" id="MobiDB-lite"/>
    </source>
</evidence>
<dbReference type="Proteomes" id="UP001470230">
    <property type="component" value="Unassembled WGS sequence"/>
</dbReference>
<evidence type="ECO:0000256" key="2">
    <source>
        <dbReference type="ARBA" id="ARBA00022801"/>
    </source>
</evidence>
<evidence type="ECO:0000313" key="9">
    <source>
        <dbReference type="Proteomes" id="UP001470230"/>
    </source>
</evidence>
<comment type="caution">
    <text evidence="8">The sequence shown here is derived from an EMBL/GenBank/DDBJ whole genome shotgun (WGS) entry which is preliminary data.</text>
</comment>
<keyword evidence="2" id="KW-0378">Hydrolase</keyword>
<dbReference type="Pfam" id="PF21099">
    <property type="entry name" value="POLQ_helical"/>
    <property type="match status" value="1"/>
</dbReference>
<dbReference type="SMART" id="SM00490">
    <property type="entry name" value="HELICc"/>
    <property type="match status" value="1"/>
</dbReference>
<proteinExistence type="predicted"/>
<dbReference type="SUPFAM" id="SSF158702">
    <property type="entry name" value="Sec63 N-terminal domain-like"/>
    <property type="match status" value="1"/>
</dbReference>
<accession>A0ABR2JEM7</accession>
<dbReference type="Pfam" id="PF00271">
    <property type="entry name" value="Helicase_C"/>
    <property type="match status" value="1"/>
</dbReference>